<gene>
    <name evidence="1" type="ORF">GDO54_011791</name>
</gene>
<evidence type="ECO:0000313" key="1">
    <source>
        <dbReference type="EMBL" id="DBA24089.1"/>
    </source>
</evidence>
<dbReference type="AlphaFoldDB" id="A0AAV2ZZM2"/>
<protein>
    <submittedName>
        <fullName evidence="1">Uncharacterized protein</fullName>
    </submittedName>
</protein>
<evidence type="ECO:0000313" key="2">
    <source>
        <dbReference type="Proteomes" id="UP001181693"/>
    </source>
</evidence>
<reference evidence="1" key="1">
    <citation type="thesis" date="2020" institute="ProQuest LLC" country="789 East Eisenhower Parkway, Ann Arbor, MI, USA">
        <title>Comparative Genomics and Chromosome Evolution.</title>
        <authorList>
            <person name="Mudd A.B."/>
        </authorList>
    </citation>
    <scope>NUCLEOTIDE SEQUENCE</scope>
    <source>
        <strain evidence="1">1538</strain>
        <tissue evidence="1">Blood</tissue>
    </source>
</reference>
<dbReference type="Proteomes" id="UP001181693">
    <property type="component" value="Unassembled WGS sequence"/>
</dbReference>
<proteinExistence type="predicted"/>
<keyword evidence="2" id="KW-1185">Reference proteome</keyword>
<name>A0AAV2ZZM2_PYXAD</name>
<comment type="caution">
    <text evidence="1">The sequence shown here is derived from an EMBL/GenBank/DDBJ whole genome shotgun (WGS) entry which is preliminary data.</text>
</comment>
<sequence length="95" mass="10893">MHTRGGHPPTRPQTRNTSGYITYCSHSMMAEAGQYKVQSVTSSQGTDNTWKPGSKSDRNCYTRLAQYREELWFIARRTAPTHVNGVWMLFLVLLQ</sequence>
<organism evidence="1 2">
    <name type="scientific">Pyxicephalus adspersus</name>
    <name type="common">African bullfrog</name>
    <dbReference type="NCBI Taxonomy" id="30357"/>
    <lineage>
        <taxon>Eukaryota</taxon>
        <taxon>Metazoa</taxon>
        <taxon>Chordata</taxon>
        <taxon>Craniata</taxon>
        <taxon>Vertebrata</taxon>
        <taxon>Euteleostomi</taxon>
        <taxon>Amphibia</taxon>
        <taxon>Batrachia</taxon>
        <taxon>Anura</taxon>
        <taxon>Neobatrachia</taxon>
        <taxon>Ranoidea</taxon>
        <taxon>Pyxicephalidae</taxon>
        <taxon>Pyxicephalinae</taxon>
        <taxon>Pyxicephalus</taxon>
    </lineage>
</organism>
<dbReference type="EMBL" id="DYDO01000005">
    <property type="protein sequence ID" value="DBA24089.1"/>
    <property type="molecule type" value="Genomic_DNA"/>
</dbReference>
<accession>A0AAV2ZZM2</accession>